<protein>
    <submittedName>
        <fullName evidence="1">Uncharacterized protein</fullName>
    </submittedName>
</protein>
<dbReference type="EMBL" id="JACXVP010000007">
    <property type="protein sequence ID" value="KAG5594892.1"/>
    <property type="molecule type" value="Genomic_DNA"/>
</dbReference>
<proteinExistence type="predicted"/>
<dbReference type="Proteomes" id="UP000824120">
    <property type="component" value="Chromosome 7"/>
</dbReference>
<organism evidence="1 2">
    <name type="scientific">Solanum commersonii</name>
    <name type="common">Commerson's wild potato</name>
    <name type="synonym">Commerson's nightshade</name>
    <dbReference type="NCBI Taxonomy" id="4109"/>
    <lineage>
        <taxon>Eukaryota</taxon>
        <taxon>Viridiplantae</taxon>
        <taxon>Streptophyta</taxon>
        <taxon>Embryophyta</taxon>
        <taxon>Tracheophyta</taxon>
        <taxon>Spermatophyta</taxon>
        <taxon>Magnoliopsida</taxon>
        <taxon>eudicotyledons</taxon>
        <taxon>Gunneridae</taxon>
        <taxon>Pentapetalae</taxon>
        <taxon>asterids</taxon>
        <taxon>lamiids</taxon>
        <taxon>Solanales</taxon>
        <taxon>Solanaceae</taxon>
        <taxon>Solanoideae</taxon>
        <taxon>Solaneae</taxon>
        <taxon>Solanum</taxon>
    </lineage>
</organism>
<reference evidence="1 2" key="1">
    <citation type="submission" date="2020-09" db="EMBL/GenBank/DDBJ databases">
        <title>De no assembly of potato wild relative species, Solanum commersonii.</title>
        <authorList>
            <person name="Cho K."/>
        </authorList>
    </citation>
    <scope>NUCLEOTIDE SEQUENCE [LARGE SCALE GENOMIC DNA]</scope>
    <source>
        <strain evidence="1">LZ3.2</strain>
        <tissue evidence="1">Leaf</tissue>
    </source>
</reference>
<evidence type="ECO:0000313" key="2">
    <source>
        <dbReference type="Proteomes" id="UP000824120"/>
    </source>
</evidence>
<evidence type="ECO:0000313" key="1">
    <source>
        <dbReference type="EMBL" id="KAG5594892.1"/>
    </source>
</evidence>
<dbReference type="AlphaFoldDB" id="A0A9J5Y6M4"/>
<keyword evidence="2" id="KW-1185">Reference proteome</keyword>
<accession>A0A9J5Y6M4</accession>
<sequence length="173" mass="20311">MRRSIIIVPEMELTMGWMDIVVKIERYTNYKVQKQVIDLSKEIKEDLPYSDTVTRIKWTSKEINVAVVQKKEMLMVIFILFEATFGLHINWNKSFMYPINYVDEIHNMDVIFGGSIGELPIVYLRMSLGAKSNYEKKRIHLIKWASLAVSKKDGGLGIKKLRVQDQRLMLKWL</sequence>
<name>A0A9J5Y6M4_SOLCO</name>
<gene>
    <name evidence="1" type="ORF">H5410_036124</name>
</gene>
<comment type="caution">
    <text evidence="1">The sequence shown here is derived from an EMBL/GenBank/DDBJ whole genome shotgun (WGS) entry which is preliminary data.</text>
</comment>